<protein>
    <submittedName>
        <fullName evidence="8">N-acetylneuraminate lyase</fullName>
        <ecNumber evidence="8">4.1.3.3</ecNumber>
    </submittedName>
</protein>
<dbReference type="Pfam" id="PF00701">
    <property type="entry name" value="DHDPS"/>
    <property type="match status" value="1"/>
</dbReference>
<dbReference type="Proteomes" id="UP000008908">
    <property type="component" value="Chromosome"/>
</dbReference>
<gene>
    <name evidence="8" type="ordered locus">Murru_0553</name>
</gene>
<dbReference type="HOGENOM" id="CLU_049343_6_1_10"/>
<dbReference type="Gene3D" id="3.20.20.70">
    <property type="entry name" value="Aldolase class I"/>
    <property type="match status" value="1"/>
</dbReference>
<dbReference type="PIRSF" id="PIRSF001365">
    <property type="entry name" value="DHDPS"/>
    <property type="match status" value="1"/>
</dbReference>
<dbReference type="eggNOG" id="COG0329">
    <property type="taxonomic scope" value="Bacteria"/>
</dbReference>
<accession>G2PS14</accession>
<feature type="binding site" evidence="7">
    <location>
        <position position="205"/>
    </location>
    <ligand>
        <name>pyruvate</name>
        <dbReference type="ChEBI" id="CHEBI:15361"/>
    </ligand>
</feature>
<evidence type="ECO:0000256" key="4">
    <source>
        <dbReference type="ARBA" id="ARBA00023277"/>
    </source>
</evidence>
<dbReference type="OrthoDB" id="9778880at2"/>
<reference evidence="9" key="1">
    <citation type="submission" date="2011-08" db="EMBL/GenBank/DDBJ databases">
        <title>The complete genome of Muricauda ruestringensis DSM 13258.</title>
        <authorList>
            <person name="Lucas S."/>
            <person name="Han J."/>
            <person name="Lapidus A."/>
            <person name="Bruce D."/>
            <person name="Goodwin L."/>
            <person name="Pitluck S."/>
            <person name="Peters L."/>
            <person name="Kyrpides N."/>
            <person name="Mavromatis K."/>
            <person name="Ivanova N."/>
            <person name="Ovchinnikova G."/>
            <person name="Teshima H."/>
            <person name="Detter J.C."/>
            <person name="Tapia R."/>
            <person name="Han C."/>
            <person name="Land M."/>
            <person name="Hauser L."/>
            <person name="Markowitz V."/>
            <person name="Cheng J.-F."/>
            <person name="Hugenholtz P."/>
            <person name="Woyke T."/>
            <person name="Wu D."/>
            <person name="Spring S."/>
            <person name="Schroeder M."/>
            <person name="Brambilla E."/>
            <person name="Klenk H.-P."/>
            <person name="Eisen J.A."/>
        </authorList>
    </citation>
    <scope>NUCLEOTIDE SEQUENCE [LARGE SCALE GENOMIC DNA]</scope>
    <source>
        <strain evidence="9">DSM 13258 / LMG 19739 / B1</strain>
    </source>
</reference>
<dbReference type="InterPro" id="IPR013785">
    <property type="entry name" value="Aldolase_TIM"/>
</dbReference>
<organism evidence="8 9">
    <name type="scientific">Allomuricauda ruestringensis (strain DSM 13258 / CIP 107369 / LMG 19739 / B1)</name>
    <name type="common">Muricauda ruestringensis</name>
    <dbReference type="NCBI Taxonomy" id="886377"/>
    <lineage>
        <taxon>Bacteria</taxon>
        <taxon>Pseudomonadati</taxon>
        <taxon>Bacteroidota</taxon>
        <taxon>Flavobacteriia</taxon>
        <taxon>Flavobacteriales</taxon>
        <taxon>Flavobacteriaceae</taxon>
        <taxon>Flagellimonas</taxon>
    </lineage>
</organism>
<evidence type="ECO:0000256" key="2">
    <source>
        <dbReference type="ARBA" id="ARBA00022490"/>
    </source>
</evidence>
<keyword evidence="9" id="KW-1185">Reference proteome</keyword>
<evidence type="ECO:0000256" key="3">
    <source>
        <dbReference type="ARBA" id="ARBA00023239"/>
    </source>
</evidence>
<feature type="active site" description="Proton donor/acceptor" evidence="6">
    <location>
        <position position="133"/>
    </location>
</feature>
<keyword evidence="3 5" id="KW-0456">Lyase</keyword>
<reference evidence="8 9" key="2">
    <citation type="journal article" date="2012" name="Stand. Genomic Sci.">
        <title>Complete genome sequence of the facultatively anaerobic, appendaged bacterium Muricauda ruestringensis type strain (B1(T)).</title>
        <authorList>
            <person name="Huntemann M."/>
            <person name="Teshima H."/>
            <person name="Lapidus A."/>
            <person name="Nolan M."/>
            <person name="Lucas S."/>
            <person name="Hammon N."/>
            <person name="Deshpande S."/>
            <person name="Cheng J.F."/>
            <person name="Tapia R."/>
            <person name="Goodwin L.A."/>
            <person name="Pitluck S."/>
            <person name="Liolios K."/>
            <person name="Pagani I."/>
            <person name="Ivanova N."/>
            <person name="Mavromatis K."/>
            <person name="Mikhailova N."/>
            <person name="Pati A."/>
            <person name="Chen A."/>
            <person name="Palaniappan K."/>
            <person name="Land M."/>
            <person name="Hauser L."/>
            <person name="Pan C."/>
            <person name="Brambilla E.M."/>
            <person name="Rohde M."/>
            <person name="Spring S."/>
            <person name="Goker M."/>
            <person name="Detter J.C."/>
            <person name="Bristow J."/>
            <person name="Eisen J.A."/>
            <person name="Markowitz V."/>
            <person name="Hugenholtz P."/>
            <person name="Kyrpides N.C."/>
            <person name="Klenk H.P."/>
            <person name="Woyke T."/>
        </authorList>
    </citation>
    <scope>NUCLEOTIDE SEQUENCE [LARGE SCALE GENOMIC DNA]</scope>
    <source>
        <strain evidence="9">DSM 13258 / LMG 19739 / B1</strain>
    </source>
</reference>
<evidence type="ECO:0000256" key="5">
    <source>
        <dbReference type="PIRNR" id="PIRNR001365"/>
    </source>
</evidence>
<evidence type="ECO:0000256" key="1">
    <source>
        <dbReference type="ARBA" id="ARBA00004496"/>
    </source>
</evidence>
<name>G2PS14_ALLRU</name>
<evidence type="ECO:0000313" key="8">
    <source>
        <dbReference type="EMBL" id="AEM69604.1"/>
    </source>
</evidence>
<comment type="similarity">
    <text evidence="5">Belongs to the DapA family.</text>
</comment>
<dbReference type="PRINTS" id="PR00146">
    <property type="entry name" value="DHPICSNTHASE"/>
</dbReference>
<keyword evidence="4" id="KW-0119">Carbohydrate metabolism</keyword>
<feature type="active site" description="Schiff-base intermediate with substrate" evidence="6">
    <location>
        <position position="163"/>
    </location>
</feature>
<dbReference type="InterPro" id="IPR002220">
    <property type="entry name" value="DapA-like"/>
</dbReference>
<evidence type="ECO:0000313" key="9">
    <source>
        <dbReference type="Proteomes" id="UP000008908"/>
    </source>
</evidence>
<dbReference type="SMART" id="SM01130">
    <property type="entry name" value="DHDPS"/>
    <property type="match status" value="1"/>
</dbReference>
<dbReference type="KEGG" id="mrs:Murru_0553"/>
<evidence type="ECO:0000256" key="6">
    <source>
        <dbReference type="PIRSR" id="PIRSR001365-1"/>
    </source>
</evidence>
<feature type="binding site" evidence="7">
    <location>
        <position position="44"/>
    </location>
    <ligand>
        <name>pyruvate</name>
        <dbReference type="ChEBI" id="CHEBI:15361"/>
    </ligand>
</feature>
<dbReference type="AlphaFoldDB" id="G2PS14"/>
<dbReference type="RefSeq" id="WP_014031887.1">
    <property type="nucleotide sequence ID" value="NC_015945.1"/>
</dbReference>
<dbReference type="GO" id="GO:0008747">
    <property type="term" value="F:N-acetylneuraminate lyase activity"/>
    <property type="evidence" value="ECO:0007669"/>
    <property type="project" value="UniProtKB-EC"/>
</dbReference>
<dbReference type="EC" id="4.1.3.3" evidence="8"/>
<dbReference type="EMBL" id="CP002999">
    <property type="protein sequence ID" value="AEM69604.1"/>
    <property type="molecule type" value="Genomic_DNA"/>
</dbReference>
<keyword evidence="2" id="KW-0963">Cytoplasm</keyword>
<proteinExistence type="inferred from homology"/>
<dbReference type="PANTHER" id="PTHR12128">
    <property type="entry name" value="DIHYDRODIPICOLINATE SYNTHASE"/>
    <property type="match status" value="1"/>
</dbReference>
<dbReference type="GO" id="GO:0005737">
    <property type="term" value="C:cytoplasm"/>
    <property type="evidence" value="ECO:0007669"/>
    <property type="project" value="UniProtKB-SubCell"/>
</dbReference>
<sequence length="307" mass="34058">MKGIIAATYAPMDQNGLLNTDIIEGYGSFLVANKVSGAFVNGSTGDFTALSSIERKELIEVWSQQRSEGLFLINHVGHNNLKEAVELAAHSADMVDATAALPPFYFRPKTLDDLVFYCKQIAQAAPGIPFYYYHIPILTKVSLPMLGFIEKAKEQIPNFAGIKYTEDNLSDFKQCVHKGDGSLDMFFGIDEKYIDSIRVGAQGWVGSTYNHLAPLYHEVARQVDQDRWDAARKLQGKAIHFVQVLEALGGYHGGGKSFMRYFGLDMGPSRFPHKTFNDSLLSQAIRSFEKEGLSGYLAKPFHGDSVV</sequence>
<dbReference type="STRING" id="886377.Murru_0553"/>
<evidence type="ECO:0000256" key="7">
    <source>
        <dbReference type="PIRSR" id="PIRSR001365-2"/>
    </source>
</evidence>
<comment type="subcellular location">
    <subcellularLocation>
        <location evidence="1">Cytoplasm</location>
    </subcellularLocation>
</comment>
<dbReference type="SUPFAM" id="SSF51569">
    <property type="entry name" value="Aldolase"/>
    <property type="match status" value="1"/>
</dbReference>
<dbReference type="PANTHER" id="PTHR12128:SF21">
    <property type="entry name" value="N-ACETYLNEURAMINATE LYASE"/>
    <property type="match status" value="1"/>
</dbReference>